<proteinExistence type="inferred from homology"/>
<keyword evidence="2 7" id="KW-0337">GPI-anchor biosynthesis</keyword>
<dbReference type="GO" id="GO:0005789">
    <property type="term" value="C:endoplasmic reticulum membrane"/>
    <property type="evidence" value="ECO:0007669"/>
    <property type="project" value="UniProtKB-SubCell"/>
</dbReference>
<feature type="transmembrane region" description="Helical" evidence="7">
    <location>
        <begin position="158"/>
        <end position="176"/>
    </location>
</feature>
<evidence type="ECO:0000313" key="9">
    <source>
        <dbReference type="EMBL" id="WVN88070.1"/>
    </source>
</evidence>
<dbReference type="GO" id="GO:0006506">
    <property type="term" value="P:GPI anchor biosynthetic process"/>
    <property type="evidence" value="ECO:0007669"/>
    <property type="project" value="UniProtKB-KW"/>
</dbReference>
<reference evidence="9" key="2">
    <citation type="journal article" date="2022" name="Elife">
        <title>Obligate sexual reproduction of a homothallic fungus closely related to the Cryptococcus pathogenic species complex.</title>
        <authorList>
            <person name="Passer A.R."/>
            <person name="Clancey S.A."/>
            <person name="Shea T."/>
            <person name="David-Palma M."/>
            <person name="Averette A.F."/>
            <person name="Boekhout T."/>
            <person name="Porcel B.M."/>
            <person name="Nowrousian M."/>
            <person name="Cuomo C.A."/>
            <person name="Sun S."/>
            <person name="Heitman J."/>
            <person name="Coelho M.A."/>
        </authorList>
    </citation>
    <scope>NUCLEOTIDE SEQUENCE</scope>
    <source>
        <strain evidence="9">CBS 7841</strain>
    </source>
</reference>
<accession>A0AAJ8JT97</accession>
<evidence type="ECO:0000256" key="1">
    <source>
        <dbReference type="ARBA" id="ARBA00004127"/>
    </source>
</evidence>
<feature type="transmembrane region" description="Helical" evidence="7">
    <location>
        <begin position="219"/>
        <end position="238"/>
    </location>
</feature>
<organism evidence="9 10">
    <name type="scientific">Cryptococcus depauperatus CBS 7841</name>
    <dbReference type="NCBI Taxonomy" id="1295531"/>
    <lineage>
        <taxon>Eukaryota</taxon>
        <taxon>Fungi</taxon>
        <taxon>Dikarya</taxon>
        <taxon>Basidiomycota</taxon>
        <taxon>Agaricomycotina</taxon>
        <taxon>Tremellomycetes</taxon>
        <taxon>Tremellales</taxon>
        <taxon>Cryptococcaceae</taxon>
        <taxon>Cryptococcus</taxon>
    </lineage>
</organism>
<keyword evidence="6 7" id="KW-0472">Membrane</keyword>
<dbReference type="PANTHER" id="PTHR13148:SF0">
    <property type="entry name" value="POST-GPI ATTACHMENT TO PROTEINS FACTOR 3"/>
    <property type="match status" value="1"/>
</dbReference>
<evidence type="ECO:0000256" key="3">
    <source>
        <dbReference type="ARBA" id="ARBA00022692"/>
    </source>
</evidence>
<gene>
    <name evidence="9" type="ORF">L203_103269</name>
</gene>
<dbReference type="KEGG" id="cdep:91087480"/>
<evidence type="ECO:0000256" key="8">
    <source>
        <dbReference type="SAM" id="SignalP"/>
    </source>
</evidence>
<keyword evidence="3 7" id="KW-0812">Transmembrane</keyword>
<reference evidence="9" key="3">
    <citation type="submission" date="2024-01" db="EMBL/GenBank/DDBJ databases">
        <authorList>
            <person name="Coelho M.A."/>
            <person name="David-Palma M."/>
            <person name="Shea T."/>
            <person name="Sun S."/>
            <person name="Cuomo C.A."/>
            <person name="Heitman J."/>
        </authorList>
    </citation>
    <scope>NUCLEOTIDE SEQUENCE</scope>
    <source>
        <strain evidence="9">CBS 7841</strain>
    </source>
</reference>
<protein>
    <recommendedName>
        <fullName evidence="7">Post-GPI attachment to proteins factor 3</fullName>
    </recommendedName>
</protein>
<evidence type="ECO:0000256" key="2">
    <source>
        <dbReference type="ARBA" id="ARBA00022502"/>
    </source>
</evidence>
<comment type="subcellular location">
    <subcellularLocation>
        <location evidence="1">Endomembrane system</location>
        <topology evidence="1">Multi-pass membrane protein</topology>
    </subcellularLocation>
    <subcellularLocation>
        <location evidence="7">Endoplasmic reticulum membrane</location>
        <topology evidence="7">Multi-pass membrane protein</topology>
    </subcellularLocation>
</comment>
<keyword evidence="10" id="KW-1185">Reference proteome</keyword>
<comment type="function">
    <text evidence="7">Involved in the lipid remodeling steps of GPI-anchor maturation.</text>
</comment>
<feature type="chain" id="PRO_5042596520" description="Post-GPI attachment to proteins factor 3" evidence="8">
    <location>
        <begin position="16"/>
        <end position="361"/>
    </location>
</feature>
<dbReference type="GO" id="GO:0016788">
    <property type="term" value="F:hydrolase activity, acting on ester bonds"/>
    <property type="evidence" value="ECO:0007669"/>
    <property type="project" value="TreeGrafter"/>
</dbReference>
<feature type="transmembrane region" description="Helical" evidence="7">
    <location>
        <begin position="127"/>
        <end position="146"/>
    </location>
</feature>
<keyword evidence="4 8" id="KW-0732">Signal</keyword>
<dbReference type="EMBL" id="CP143787">
    <property type="protein sequence ID" value="WVN88070.1"/>
    <property type="molecule type" value="Genomic_DNA"/>
</dbReference>
<dbReference type="GeneID" id="91087480"/>
<keyword evidence="7" id="KW-0256">Endoplasmic reticulum</keyword>
<dbReference type="Pfam" id="PF04080">
    <property type="entry name" value="Per1"/>
    <property type="match status" value="1"/>
</dbReference>
<evidence type="ECO:0000313" key="10">
    <source>
        <dbReference type="Proteomes" id="UP000094043"/>
    </source>
</evidence>
<dbReference type="Proteomes" id="UP000094043">
    <property type="component" value="Chromosome 4"/>
</dbReference>
<name>A0AAJ8JT97_9TREE</name>
<feature type="signal peptide" evidence="8">
    <location>
        <begin position="1"/>
        <end position="15"/>
    </location>
</feature>
<comment type="similarity">
    <text evidence="7">Belongs to the PGAP3 family.</text>
</comment>
<evidence type="ECO:0000256" key="7">
    <source>
        <dbReference type="RuleBase" id="RU365066"/>
    </source>
</evidence>
<feature type="transmembrane region" description="Helical" evidence="7">
    <location>
        <begin position="188"/>
        <end position="207"/>
    </location>
</feature>
<reference evidence="9" key="1">
    <citation type="submission" date="2016-06" db="EMBL/GenBank/DDBJ databases">
        <authorList>
            <person name="Cuomo C."/>
            <person name="Litvintseva A."/>
            <person name="Heitman J."/>
            <person name="Chen Y."/>
            <person name="Sun S."/>
            <person name="Springer D."/>
            <person name="Dromer F."/>
            <person name="Young S."/>
            <person name="Zeng Q."/>
            <person name="Chapman S."/>
            <person name="Gujja S."/>
            <person name="Saif S."/>
            <person name="Birren B."/>
        </authorList>
    </citation>
    <scope>NUCLEOTIDE SEQUENCE</scope>
    <source>
        <strain evidence="9">CBS 7841</strain>
    </source>
</reference>
<dbReference type="RefSeq" id="XP_066068770.1">
    <property type="nucleotide sequence ID" value="XM_066212673.1"/>
</dbReference>
<keyword evidence="5 7" id="KW-1133">Transmembrane helix</keyword>
<dbReference type="AlphaFoldDB" id="A0AAJ8JT97"/>
<feature type="transmembrane region" description="Helical" evidence="7">
    <location>
        <begin position="88"/>
        <end position="106"/>
    </location>
</feature>
<evidence type="ECO:0000256" key="4">
    <source>
        <dbReference type="ARBA" id="ARBA00022729"/>
    </source>
</evidence>
<dbReference type="PANTHER" id="PTHR13148">
    <property type="entry name" value="PER1-RELATED"/>
    <property type="match status" value="1"/>
</dbReference>
<dbReference type="InterPro" id="IPR007217">
    <property type="entry name" value="Per1-like"/>
</dbReference>
<evidence type="ECO:0000256" key="5">
    <source>
        <dbReference type="ARBA" id="ARBA00022989"/>
    </source>
</evidence>
<sequence>MLTAILLSLFPFAAASSGDRDPAFQHCLSRCALADCDPSQPALPFYLRWFGWTCRENCAYACGHVMTDGVGDGSTIHQFYGKWAFHRLGPFQEPFSILMSLGNLYVHLRAIKATRHRIHPSNRLRPWLIALGVVQVNTWVWSTVFHGRDTPRTERLDYLSATLTISFTLLYTLLRIFHILTPVSSTRLLLPMCALIGGIVLGHFAYLSSFPLGSFPYGYHTLFNVVLGLVHNTLWLLWSLSFRMRYPSLTLPSLTLSFPRPYPPNDPYDCPAPREASTPAVLVVLTTLAMSLELWDFAPLFRVFDAHGCWHAATIPLGVAWWRFLLADAIELEGSLKGQRGAGVGLPLEKKWVPAAAHQVE</sequence>
<comment type="caution">
    <text evidence="7">Lacks conserved residue(s) required for the propagation of feature annotation.</text>
</comment>
<evidence type="ECO:0000256" key="6">
    <source>
        <dbReference type="ARBA" id="ARBA00023136"/>
    </source>
</evidence>